<feature type="transmembrane region" description="Helical" evidence="7">
    <location>
        <begin position="294"/>
        <end position="313"/>
    </location>
</feature>
<feature type="region of interest" description="Disordered" evidence="6">
    <location>
        <begin position="1"/>
        <end position="30"/>
    </location>
</feature>
<keyword evidence="4 7" id="KW-1133">Transmembrane helix</keyword>
<dbReference type="GO" id="GO:0016020">
    <property type="term" value="C:membrane"/>
    <property type="evidence" value="ECO:0007669"/>
    <property type="project" value="UniProtKB-SubCell"/>
</dbReference>
<proteinExistence type="inferred from homology"/>
<organism evidence="8 9">
    <name type="scientific">Filobasidium floriforme</name>
    <dbReference type="NCBI Taxonomy" id="5210"/>
    <lineage>
        <taxon>Eukaryota</taxon>
        <taxon>Fungi</taxon>
        <taxon>Dikarya</taxon>
        <taxon>Basidiomycota</taxon>
        <taxon>Agaricomycotina</taxon>
        <taxon>Tremellomycetes</taxon>
        <taxon>Filobasidiales</taxon>
        <taxon>Filobasidiaceae</taxon>
        <taxon>Filobasidium</taxon>
    </lineage>
</organism>
<feature type="transmembrane region" description="Helical" evidence="7">
    <location>
        <begin position="115"/>
        <end position="135"/>
    </location>
</feature>
<dbReference type="Proteomes" id="UP000812966">
    <property type="component" value="Unassembled WGS sequence"/>
</dbReference>
<gene>
    <name evidence="8" type="ORF">FFLO_01503</name>
</gene>
<sequence>MAQQRVHINPNQIPGYRPTPMQTYMPDPVGRRSGAGGVGSGFDQGQSDFMSRVKRFSSRMEDMMEAYTQPVKPYIPALARFLIVVTFIEDALRILTQWSDQLWYLQKHRHFYWGFSHMFLLFNVLAMIAGSYCVIAKKYPEYAVGALLSVVVVQGLGYGLIFDMSFFLRNLSVIGGLLMVLSDSLQTKKKLFAGLPSMSETDRRKYFQLAGRVLLIFLFIGFAFQGKFTLFRAIVSLLGLAACIMVAVGFKAKWSASLLVTVLSVANVFVNNWWSLHPSNPSLDFKRYDFFQTLSIVGGLLLLVNLGPGGISVDEKKKASHWRSLSPLLFTKRDW</sequence>
<evidence type="ECO:0000256" key="3">
    <source>
        <dbReference type="ARBA" id="ARBA00022692"/>
    </source>
</evidence>
<feature type="transmembrane region" description="Helical" evidence="7">
    <location>
        <begin position="257"/>
        <end position="274"/>
    </location>
</feature>
<evidence type="ECO:0000313" key="9">
    <source>
        <dbReference type="Proteomes" id="UP000812966"/>
    </source>
</evidence>
<feature type="transmembrane region" description="Helical" evidence="7">
    <location>
        <begin position="230"/>
        <end position="250"/>
    </location>
</feature>
<evidence type="ECO:0000256" key="7">
    <source>
        <dbReference type="SAM" id="Phobius"/>
    </source>
</evidence>
<dbReference type="InterPro" id="IPR002995">
    <property type="entry name" value="Surf4"/>
</dbReference>
<feature type="transmembrane region" description="Helical" evidence="7">
    <location>
        <begin position="77"/>
        <end position="95"/>
    </location>
</feature>
<evidence type="ECO:0000256" key="4">
    <source>
        <dbReference type="ARBA" id="ARBA00022989"/>
    </source>
</evidence>
<comment type="similarity">
    <text evidence="2">Belongs to the SURF4 family.</text>
</comment>
<dbReference type="EMBL" id="JABELV010000021">
    <property type="protein sequence ID" value="KAG7563071.1"/>
    <property type="molecule type" value="Genomic_DNA"/>
</dbReference>
<reference evidence="8" key="1">
    <citation type="submission" date="2020-04" db="EMBL/GenBank/DDBJ databases">
        <title>Analysis of mating type loci in Filobasidium floriforme.</title>
        <authorList>
            <person name="Nowrousian M."/>
        </authorList>
    </citation>
    <scope>NUCLEOTIDE SEQUENCE</scope>
    <source>
        <strain evidence="8">CBS 6242</strain>
    </source>
</reference>
<keyword evidence="5 7" id="KW-0472">Membrane</keyword>
<dbReference type="Pfam" id="PF02077">
    <property type="entry name" value="SURF4"/>
    <property type="match status" value="1"/>
</dbReference>
<feature type="transmembrane region" description="Helical" evidence="7">
    <location>
        <begin position="142"/>
        <end position="161"/>
    </location>
</feature>
<dbReference type="AlphaFoldDB" id="A0A8K0NSB1"/>
<dbReference type="PROSITE" id="PS01339">
    <property type="entry name" value="SURF4"/>
    <property type="match status" value="1"/>
</dbReference>
<keyword evidence="9" id="KW-1185">Reference proteome</keyword>
<evidence type="ECO:0000313" key="8">
    <source>
        <dbReference type="EMBL" id="KAG7563071.1"/>
    </source>
</evidence>
<accession>A0A8K0NSB1</accession>
<protein>
    <recommendedName>
        <fullName evidence="10">SURF4-domain-containing protein</fullName>
    </recommendedName>
</protein>
<feature type="transmembrane region" description="Helical" evidence="7">
    <location>
        <begin position="167"/>
        <end position="185"/>
    </location>
</feature>
<keyword evidence="3 7" id="KW-0812">Transmembrane</keyword>
<feature type="transmembrane region" description="Helical" evidence="7">
    <location>
        <begin position="206"/>
        <end position="224"/>
    </location>
</feature>
<name>A0A8K0NSB1_9TREE</name>
<evidence type="ECO:0008006" key="10">
    <source>
        <dbReference type="Google" id="ProtNLM"/>
    </source>
</evidence>
<evidence type="ECO:0000256" key="2">
    <source>
        <dbReference type="ARBA" id="ARBA00006945"/>
    </source>
</evidence>
<comment type="subcellular location">
    <subcellularLocation>
        <location evidence="1">Membrane</location>
        <topology evidence="1">Multi-pass membrane protein</topology>
    </subcellularLocation>
</comment>
<evidence type="ECO:0000256" key="6">
    <source>
        <dbReference type="SAM" id="MobiDB-lite"/>
    </source>
</evidence>
<dbReference type="OrthoDB" id="7859621at2759"/>
<evidence type="ECO:0000256" key="1">
    <source>
        <dbReference type="ARBA" id="ARBA00004141"/>
    </source>
</evidence>
<evidence type="ECO:0000256" key="5">
    <source>
        <dbReference type="ARBA" id="ARBA00023136"/>
    </source>
</evidence>
<comment type="caution">
    <text evidence="8">The sequence shown here is derived from an EMBL/GenBank/DDBJ whole genome shotgun (WGS) entry which is preliminary data.</text>
</comment>